<dbReference type="AlphaFoldDB" id="A0A2H9T7W2"/>
<proteinExistence type="predicted"/>
<feature type="region of interest" description="Disordered" evidence="3">
    <location>
        <begin position="100"/>
        <end position="127"/>
    </location>
</feature>
<dbReference type="GO" id="GO:0009307">
    <property type="term" value="P:DNA restriction-modification system"/>
    <property type="evidence" value="ECO:0007669"/>
    <property type="project" value="UniProtKB-KW"/>
</dbReference>
<keyword evidence="1" id="KW-0680">Restriction system</keyword>
<dbReference type="InterPro" id="IPR044946">
    <property type="entry name" value="Restrct_endonuc_typeI_TRD_sf"/>
</dbReference>
<evidence type="ECO:0008006" key="5">
    <source>
        <dbReference type="Google" id="ProtNLM"/>
    </source>
</evidence>
<organism evidence="4">
    <name type="scientific">invertebrate metagenome</name>
    <dbReference type="NCBI Taxonomy" id="1711999"/>
    <lineage>
        <taxon>unclassified sequences</taxon>
        <taxon>metagenomes</taxon>
        <taxon>organismal metagenomes</taxon>
    </lineage>
</organism>
<evidence type="ECO:0000313" key="4">
    <source>
        <dbReference type="EMBL" id="PJE79248.1"/>
    </source>
</evidence>
<sequence length="127" mass="14604">MVLRAKESYDPLFIYFILTQEKNIYDLQHIAEVRSGTFPQITYKELSQVKATLPKDRKVVKAFSDIFLKQHFEKSFKLEKNSEVLKKLRDTLLPKLISGELRLPDTHQPEPLSESEGQQQPLAACGG</sequence>
<dbReference type="EMBL" id="NSIT01000084">
    <property type="protein sequence ID" value="PJE79248.1"/>
    <property type="molecule type" value="Genomic_DNA"/>
</dbReference>
<name>A0A2H9T7W2_9ZZZZ</name>
<keyword evidence="2" id="KW-0238">DNA-binding</keyword>
<dbReference type="Gene3D" id="3.90.220.20">
    <property type="entry name" value="DNA methylase specificity domains"/>
    <property type="match status" value="1"/>
</dbReference>
<dbReference type="SUPFAM" id="SSF116734">
    <property type="entry name" value="DNA methylase specificity domain"/>
    <property type="match status" value="1"/>
</dbReference>
<gene>
    <name evidence="4" type="ORF">CI610_01795</name>
</gene>
<comment type="caution">
    <text evidence="4">The sequence shown here is derived from an EMBL/GenBank/DDBJ whole genome shotgun (WGS) entry which is preliminary data.</text>
</comment>
<reference evidence="4" key="1">
    <citation type="journal article" date="2017" name="Appl. Environ. Microbiol.">
        <title>Molecular characterization of an Endozoicomonas-like organism causing infection in king scallop Pecten maximus L.</title>
        <authorList>
            <person name="Cano I."/>
            <person name="van Aerle R."/>
            <person name="Ross S."/>
            <person name="Verner-Jeffreys D.W."/>
            <person name="Paley R.K."/>
            <person name="Rimmer G."/>
            <person name="Ryder D."/>
            <person name="Hooper P."/>
            <person name="Stone D."/>
            <person name="Feist S.W."/>
        </authorList>
    </citation>
    <scope>NUCLEOTIDE SEQUENCE</scope>
</reference>
<accession>A0A2H9T7W2</accession>
<protein>
    <recommendedName>
        <fullName evidence="5">Type I restriction modification DNA specificity domain-containing protein</fullName>
    </recommendedName>
</protein>
<evidence type="ECO:0000256" key="1">
    <source>
        <dbReference type="ARBA" id="ARBA00022747"/>
    </source>
</evidence>
<evidence type="ECO:0000256" key="2">
    <source>
        <dbReference type="ARBA" id="ARBA00023125"/>
    </source>
</evidence>
<dbReference type="GO" id="GO:0003677">
    <property type="term" value="F:DNA binding"/>
    <property type="evidence" value="ECO:0007669"/>
    <property type="project" value="UniProtKB-KW"/>
</dbReference>
<evidence type="ECO:0000256" key="3">
    <source>
        <dbReference type="SAM" id="MobiDB-lite"/>
    </source>
</evidence>